<reference evidence="1" key="1">
    <citation type="submission" date="2018-05" db="EMBL/GenBank/DDBJ databases">
        <authorList>
            <person name="Lanie J.A."/>
            <person name="Ng W.-L."/>
            <person name="Kazmierczak K.M."/>
            <person name="Andrzejewski T.M."/>
            <person name="Davidsen T.M."/>
            <person name="Wayne K.J."/>
            <person name="Tettelin H."/>
            <person name="Glass J.I."/>
            <person name="Rusch D."/>
            <person name="Podicherti R."/>
            <person name="Tsui H.-C.T."/>
            <person name="Winkler M.E."/>
        </authorList>
    </citation>
    <scope>NUCLEOTIDE SEQUENCE</scope>
</reference>
<organism evidence="1">
    <name type="scientific">marine metagenome</name>
    <dbReference type="NCBI Taxonomy" id="408172"/>
    <lineage>
        <taxon>unclassified sequences</taxon>
        <taxon>metagenomes</taxon>
        <taxon>ecological metagenomes</taxon>
    </lineage>
</organism>
<protein>
    <recommendedName>
        <fullName evidence="2">FlgD Ig-like domain-containing protein</fullName>
    </recommendedName>
</protein>
<dbReference type="AlphaFoldDB" id="A0A381RAL5"/>
<name>A0A381RAL5_9ZZZZ</name>
<dbReference type="NCBIfam" id="NF045524">
    <property type="entry name" value="MXAN_6640_HExxH"/>
    <property type="match status" value="1"/>
</dbReference>
<dbReference type="Gene3D" id="2.60.40.4070">
    <property type="match status" value="1"/>
</dbReference>
<gene>
    <name evidence="1" type="ORF">METZ01_LOCUS41108</name>
</gene>
<accession>A0A381RAL5</accession>
<evidence type="ECO:0008006" key="2">
    <source>
        <dbReference type="Google" id="ProtNLM"/>
    </source>
</evidence>
<dbReference type="EMBL" id="UINC01001761">
    <property type="protein sequence ID" value="SUZ88254.1"/>
    <property type="molecule type" value="Genomic_DNA"/>
</dbReference>
<sequence>MSLAKAPANLEQSVEIFIQAYSGNKKIRCLTPHLKDIALYGNQLPEAQKSRIRNLGFQFDQPIVGRAMDDRAESEGLDQTHDNGYFRFHYTINGTHAVASADTDGNNVPDYIDQMAGVFAHVTSVQLDSFDYAEPPSDGWLPVTNDNGGSDLYDIYVRNIAGNTFGYVLSEYFANNTGDNEHTNVTEVNALTSLMAMRNDYTGFYSPNNQLGATTELEAIELTAAHEYHHAIQFGYDGYEKAWLFEATATEMEEQIYDEINDCHTWLPSWFAEPQKSLDHPSDHWYGSFIFPQYIFEHFGGYTTLRRIWQESVTDDSYYGDFSHQAISSALSNEGSSFSDALNKMVIANRVMSSNANAGVFSYEEAEIYPVTGPATFQTITYSAGTNQSVTSTNLTRFASQYTRVNSSDPMLINLTNNSGPEGDLNMHAIIAYSNSSWTVYSGSSINVDPTGSSSVYLAVVSQDINANNWNYQIDITDGDLAVDNDIVPAFISVSQNYPNPFNPSTSFDIKIPHKQQIRIKIVSVTGKRIAEIVNRTFGAGNQTFRWDGLSESGRPVPSGQYFIVIEGDNFQHWIKATLLK</sequence>
<dbReference type="InterPro" id="IPR026444">
    <property type="entry name" value="Secre_tail"/>
</dbReference>
<proteinExistence type="predicted"/>
<dbReference type="NCBIfam" id="TIGR04183">
    <property type="entry name" value="Por_Secre_tail"/>
    <property type="match status" value="1"/>
</dbReference>
<evidence type="ECO:0000313" key="1">
    <source>
        <dbReference type="EMBL" id="SUZ88254.1"/>
    </source>
</evidence>